<dbReference type="AlphaFoldDB" id="A0A1W6LEA0"/>
<dbReference type="Proteomes" id="UP000193427">
    <property type="component" value="Chromosome"/>
</dbReference>
<dbReference type="KEGG" id="rgu:A4W93_23255"/>
<dbReference type="InterPro" id="IPR050194">
    <property type="entry name" value="Glycosyltransferase_grp1"/>
</dbReference>
<organism evidence="1 2">
    <name type="scientific">Piscinibacter gummiphilus</name>
    <dbReference type="NCBI Taxonomy" id="946333"/>
    <lineage>
        <taxon>Bacteria</taxon>
        <taxon>Pseudomonadati</taxon>
        <taxon>Pseudomonadota</taxon>
        <taxon>Betaproteobacteria</taxon>
        <taxon>Burkholderiales</taxon>
        <taxon>Sphaerotilaceae</taxon>
        <taxon>Piscinibacter</taxon>
    </lineage>
</organism>
<proteinExistence type="predicted"/>
<protein>
    <submittedName>
        <fullName evidence="1">Uncharacterized protein</fullName>
    </submittedName>
</protein>
<evidence type="ECO:0000313" key="1">
    <source>
        <dbReference type="EMBL" id="ARN22592.1"/>
    </source>
</evidence>
<gene>
    <name evidence="1" type="ORF">A4W93_23255</name>
</gene>
<dbReference type="OrthoDB" id="832722at2"/>
<name>A0A1W6LEA0_9BURK</name>
<dbReference type="PANTHER" id="PTHR45947">
    <property type="entry name" value="SULFOQUINOVOSYL TRANSFERASE SQD2"/>
    <property type="match status" value="1"/>
</dbReference>
<dbReference type="STRING" id="946333.A4W93_23255"/>
<accession>A0A1W6LEA0</accession>
<dbReference type="SUPFAM" id="SSF53756">
    <property type="entry name" value="UDP-Glycosyltransferase/glycogen phosphorylase"/>
    <property type="match status" value="1"/>
</dbReference>
<keyword evidence="2" id="KW-1185">Reference proteome</keyword>
<dbReference type="Pfam" id="PF00534">
    <property type="entry name" value="Glycos_transf_1"/>
    <property type="match status" value="1"/>
</dbReference>
<dbReference type="PANTHER" id="PTHR45947:SF3">
    <property type="entry name" value="SULFOQUINOVOSYL TRANSFERASE SQD2"/>
    <property type="match status" value="1"/>
</dbReference>
<dbReference type="InterPro" id="IPR001296">
    <property type="entry name" value="Glyco_trans_1"/>
</dbReference>
<dbReference type="EMBL" id="CP015118">
    <property type="protein sequence ID" value="ARN22592.1"/>
    <property type="molecule type" value="Genomic_DNA"/>
</dbReference>
<reference evidence="1 2" key="1">
    <citation type="submission" date="2016-04" db="EMBL/GenBank/DDBJ databases">
        <title>Complete genome sequence of natural rubber-degrading, novel Gram-negative bacterium, Rhizobacter gummiphilus strain NS21.</title>
        <authorList>
            <person name="Tabata M."/>
            <person name="Kasai D."/>
            <person name="Fukuda M."/>
        </authorList>
    </citation>
    <scope>NUCLEOTIDE SEQUENCE [LARGE SCALE GENOMIC DNA]</scope>
    <source>
        <strain evidence="1 2">NS21</strain>
    </source>
</reference>
<dbReference type="Gene3D" id="3.40.50.2000">
    <property type="entry name" value="Glycogen Phosphorylase B"/>
    <property type="match status" value="2"/>
</dbReference>
<dbReference type="RefSeq" id="WP_157782223.1">
    <property type="nucleotide sequence ID" value="NZ_BSPR01000018.1"/>
</dbReference>
<sequence length="357" mass="38220">MDRAHAAISLTNDEAVVHVIGKLTDSAFAFVGSTSQALGDTGVPQTVILLQDPPNRSLLAKFHPAVRLELLPAGIGPVRRFLAGVKVLCHEASARPVAAIHLHGVVPSLTAVYAAWFCGLSPKLFLLPHGSRLQWLVRKAAAAVRRPRAVSPPHAETPTHTAADDVAKVIRLVEHPVDAQFFGHDRHESRRPLIVAGSASVDPVGAAQFAQMAVLLGEDATALSFNWVGRVDNESRARLKAANVGIFDEDDPAARAARLAGAWMYVAYAGTSDFPLRLAEAMALGLPCVAWDSPQARSVLRHGETGLLCSTPSQLLATIAQLIDSPELRHNMGRAAQEEATRRFHPAKVRDLLQTAA</sequence>
<evidence type="ECO:0000313" key="2">
    <source>
        <dbReference type="Proteomes" id="UP000193427"/>
    </source>
</evidence>
<dbReference type="GO" id="GO:0016757">
    <property type="term" value="F:glycosyltransferase activity"/>
    <property type="evidence" value="ECO:0007669"/>
    <property type="project" value="InterPro"/>
</dbReference>